<evidence type="ECO:0000256" key="1">
    <source>
        <dbReference type="ARBA" id="ARBA00004245"/>
    </source>
</evidence>
<dbReference type="PROSITE" id="PS50021">
    <property type="entry name" value="CH"/>
    <property type="match status" value="1"/>
</dbReference>
<evidence type="ECO:0000313" key="13">
    <source>
        <dbReference type="Proteomes" id="UP000054350"/>
    </source>
</evidence>
<dbReference type="eggNOG" id="KOG3000">
    <property type="taxonomic scope" value="Eukaryota"/>
</dbReference>
<comment type="subcellular location">
    <subcellularLocation>
        <location evidence="1">Cytoplasm</location>
        <location evidence="1">Cytoskeleton</location>
    </subcellularLocation>
</comment>
<feature type="domain" description="Calponin-homology (CH)" evidence="11">
    <location>
        <begin position="3"/>
        <end position="104"/>
    </location>
</feature>
<dbReference type="Pfam" id="PF00307">
    <property type="entry name" value="CH"/>
    <property type="match status" value="1"/>
</dbReference>
<dbReference type="GO" id="GO:0035372">
    <property type="term" value="P:protein localization to microtubule"/>
    <property type="evidence" value="ECO:0007669"/>
    <property type="project" value="UniProtKB-ARBA"/>
</dbReference>
<feature type="compositionally biased region" description="Polar residues" evidence="10">
    <location>
        <begin position="135"/>
        <end position="147"/>
    </location>
</feature>
<reference evidence="12 13" key="1">
    <citation type="submission" date="2009-11" db="EMBL/GenBank/DDBJ databases">
        <title>Annotation of Allomyces macrogynus ATCC 38327.</title>
        <authorList>
            <consortium name="The Broad Institute Genome Sequencing Platform"/>
            <person name="Russ C."/>
            <person name="Cuomo C."/>
            <person name="Burger G."/>
            <person name="Gray M.W."/>
            <person name="Holland P.W.H."/>
            <person name="King N."/>
            <person name="Lang F.B.F."/>
            <person name="Roger A.J."/>
            <person name="Ruiz-Trillo I."/>
            <person name="Young S.K."/>
            <person name="Zeng Q."/>
            <person name="Gargeya S."/>
            <person name="Fitzgerald M."/>
            <person name="Haas B."/>
            <person name="Abouelleil A."/>
            <person name="Alvarado L."/>
            <person name="Arachchi H.M."/>
            <person name="Berlin A."/>
            <person name="Chapman S.B."/>
            <person name="Gearin G."/>
            <person name="Goldberg J."/>
            <person name="Griggs A."/>
            <person name="Gujja S."/>
            <person name="Hansen M."/>
            <person name="Heiman D."/>
            <person name="Howarth C."/>
            <person name="Larimer J."/>
            <person name="Lui A."/>
            <person name="MacDonald P.J.P."/>
            <person name="McCowen C."/>
            <person name="Montmayeur A."/>
            <person name="Murphy C."/>
            <person name="Neiman D."/>
            <person name="Pearson M."/>
            <person name="Priest M."/>
            <person name="Roberts A."/>
            <person name="Saif S."/>
            <person name="Shea T."/>
            <person name="Sisk P."/>
            <person name="Stolte C."/>
            <person name="Sykes S."/>
            <person name="Wortman J."/>
            <person name="Nusbaum C."/>
            <person name="Birren B."/>
        </authorList>
    </citation>
    <scope>NUCLEOTIDE SEQUENCE [LARGE SCALE GENOMIC DNA]</scope>
    <source>
        <strain evidence="12 13">ATCC 38327</strain>
    </source>
</reference>
<dbReference type="GO" id="GO:0051010">
    <property type="term" value="F:microtubule plus-end binding"/>
    <property type="evidence" value="ECO:0007669"/>
    <property type="project" value="UniProtKB-ARBA"/>
</dbReference>
<dbReference type="STRING" id="578462.A0A0L0SU04"/>
<dbReference type="GO" id="GO:0030473">
    <property type="term" value="P:nuclear migration along microtubule"/>
    <property type="evidence" value="ECO:0007669"/>
    <property type="project" value="UniProtKB-ARBA"/>
</dbReference>
<dbReference type="InterPro" id="IPR001715">
    <property type="entry name" value="CH_dom"/>
</dbReference>
<evidence type="ECO:0000256" key="2">
    <source>
        <dbReference type="ARBA" id="ARBA00010729"/>
    </source>
</evidence>
<dbReference type="OMA" id="SMQTNNM"/>
<organism evidence="12 13">
    <name type="scientific">Allomyces macrogynus (strain ATCC 38327)</name>
    <name type="common">Allomyces javanicus var. macrogynus</name>
    <dbReference type="NCBI Taxonomy" id="578462"/>
    <lineage>
        <taxon>Eukaryota</taxon>
        <taxon>Fungi</taxon>
        <taxon>Fungi incertae sedis</taxon>
        <taxon>Blastocladiomycota</taxon>
        <taxon>Blastocladiomycetes</taxon>
        <taxon>Blastocladiales</taxon>
        <taxon>Blastocladiaceae</taxon>
        <taxon>Allomyces</taxon>
    </lineage>
</organism>
<dbReference type="VEuPathDB" id="FungiDB:AMAG_10280"/>
<dbReference type="Proteomes" id="UP000054350">
    <property type="component" value="Unassembled WGS sequence"/>
</dbReference>
<dbReference type="FunFam" id="1.10.418.10:FF:000028">
    <property type="entry name" value="RP/EB family microtubule-associated protein"/>
    <property type="match status" value="1"/>
</dbReference>
<feature type="coiled-coil region" evidence="9">
    <location>
        <begin position="167"/>
        <end position="194"/>
    </location>
</feature>
<keyword evidence="4" id="KW-0132">Cell division</keyword>
<protein>
    <recommendedName>
        <fullName evidence="11">Calponin-homology (CH) domain-containing protein</fullName>
    </recommendedName>
</protein>
<dbReference type="Gene3D" id="1.20.5.1430">
    <property type="match status" value="1"/>
</dbReference>
<keyword evidence="8" id="KW-0131">Cell cycle</keyword>
<dbReference type="Gene3D" id="1.10.418.10">
    <property type="entry name" value="Calponin-like domain"/>
    <property type="match status" value="1"/>
</dbReference>
<proteinExistence type="inferred from homology"/>
<dbReference type="AlphaFoldDB" id="A0A0L0SU04"/>
<dbReference type="GO" id="GO:0051301">
    <property type="term" value="P:cell division"/>
    <property type="evidence" value="ECO:0007669"/>
    <property type="project" value="UniProtKB-KW"/>
</dbReference>
<evidence type="ECO:0000256" key="8">
    <source>
        <dbReference type="ARBA" id="ARBA00023306"/>
    </source>
</evidence>
<keyword evidence="5" id="KW-0493">Microtubule</keyword>
<keyword evidence="7" id="KW-0206">Cytoskeleton</keyword>
<feature type="region of interest" description="Disordered" evidence="10">
    <location>
        <begin position="122"/>
        <end position="162"/>
    </location>
</feature>
<comment type="similarity">
    <text evidence="2">Belongs to the MAPRE family.</text>
</comment>
<evidence type="ECO:0000256" key="6">
    <source>
        <dbReference type="ARBA" id="ARBA00022776"/>
    </source>
</evidence>
<evidence type="ECO:0000256" key="3">
    <source>
        <dbReference type="ARBA" id="ARBA00022490"/>
    </source>
</evidence>
<evidence type="ECO:0000256" key="10">
    <source>
        <dbReference type="SAM" id="MobiDB-lite"/>
    </source>
</evidence>
<keyword evidence="13" id="KW-1185">Reference proteome</keyword>
<evidence type="ECO:0000256" key="4">
    <source>
        <dbReference type="ARBA" id="ARBA00022618"/>
    </source>
</evidence>
<dbReference type="InterPro" id="IPR027328">
    <property type="entry name" value="MAPRE"/>
</dbReference>
<accession>A0A0L0SU04</accession>
<dbReference type="PANTHER" id="PTHR10623">
    <property type="entry name" value="MICROTUBULE-ASSOCIATED PROTEIN RP/EB FAMILY MEMBER"/>
    <property type="match status" value="1"/>
</dbReference>
<sequence>MTGESRQDLLNWVNSLLGLNIVKIEEMGKGFALCQIFDSIFLDVPLKKVKFNARHEFEYIQNFKVLQSVFDKHKIPNDIPVERLVKLKFQDNIEFLQFVKKFWDTHFPGGYYDAAGRRSGAGATVATGAPKPTRSPVSSAGRVSSPLNAGRPRSSLGSNNGASAAALQQAQMQVAELTAQVEEAQAALDAMGKERDFYFGPLLAVAGCAAPVS</sequence>
<evidence type="ECO:0000256" key="7">
    <source>
        <dbReference type="ARBA" id="ARBA00023212"/>
    </source>
</evidence>
<keyword evidence="6" id="KW-0498">Mitosis</keyword>
<gene>
    <name evidence="12" type="ORF">AMAG_10280</name>
</gene>
<dbReference type="OrthoDB" id="2119228at2759"/>
<evidence type="ECO:0000259" key="11">
    <source>
        <dbReference type="PROSITE" id="PS50021"/>
    </source>
</evidence>
<dbReference type="InterPro" id="IPR036872">
    <property type="entry name" value="CH_dom_sf"/>
</dbReference>
<keyword evidence="3" id="KW-0963">Cytoplasm</keyword>
<keyword evidence="9" id="KW-0175">Coiled coil</keyword>
<evidence type="ECO:0000256" key="5">
    <source>
        <dbReference type="ARBA" id="ARBA00022701"/>
    </source>
</evidence>
<evidence type="ECO:0000256" key="9">
    <source>
        <dbReference type="SAM" id="Coils"/>
    </source>
</evidence>
<reference evidence="13" key="2">
    <citation type="submission" date="2009-11" db="EMBL/GenBank/DDBJ databases">
        <title>The Genome Sequence of Allomyces macrogynus strain ATCC 38327.</title>
        <authorList>
            <consortium name="The Broad Institute Genome Sequencing Platform"/>
            <person name="Russ C."/>
            <person name="Cuomo C."/>
            <person name="Shea T."/>
            <person name="Young S.K."/>
            <person name="Zeng Q."/>
            <person name="Koehrsen M."/>
            <person name="Haas B."/>
            <person name="Borodovsky M."/>
            <person name="Guigo R."/>
            <person name="Alvarado L."/>
            <person name="Berlin A."/>
            <person name="Borenstein D."/>
            <person name="Chen Z."/>
            <person name="Engels R."/>
            <person name="Freedman E."/>
            <person name="Gellesch M."/>
            <person name="Goldberg J."/>
            <person name="Griggs A."/>
            <person name="Gujja S."/>
            <person name="Heiman D."/>
            <person name="Hepburn T."/>
            <person name="Howarth C."/>
            <person name="Jen D."/>
            <person name="Larson L."/>
            <person name="Lewis B."/>
            <person name="Mehta T."/>
            <person name="Park D."/>
            <person name="Pearson M."/>
            <person name="Roberts A."/>
            <person name="Saif S."/>
            <person name="Shenoy N."/>
            <person name="Sisk P."/>
            <person name="Stolte C."/>
            <person name="Sykes S."/>
            <person name="Walk T."/>
            <person name="White J."/>
            <person name="Yandava C."/>
            <person name="Burger G."/>
            <person name="Gray M.W."/>
            <person name="Holland P.W.H."/>
            <person name="King N."/>
            <person name="Lang F.B.F."/>
            <person name="Roger A.J."/>
            <person name="Ruiz-Trillo I."/>
            <person name="Lander E."/>
            <person name="Nusbaum C."/>
        </authorList>
    </citation>
    <scope>NUCLEOTIDE SEQUENCE [LARGE SCALE GENOMIC DNA]</scope>
    <source>
        <strain evidence="13">ATCC 38327</strain>
    </source>
</reference>
<name>A0A0L0SU04_ALLM3</name>
<evidence type="ECO:0000313" key="12">
    <source>
        <dbReference type="EMBL" id="KNE66002.1"/>
    </source>
</evidence>
<dbReference type="GO" id="GO:0035371">
    <property type="term" value="C:microtubule plus-end"/>
    <property type="evidence" value="ECO:0007669"/>
    <property type="project" value="UniProtKB-ARBA"/>
</dbReference>
<dbReference type="GO" id="GO:0072686">
    <property type="term" value="C:mitotic spindle"/>
    <property type="evidence" value="ECO:0007669"/>
    <property type="project" value="UniProtKB-ARBA"/>
</dbReference>
<dbReference type="EMBL" id="GG745349">
    <property type="protein sequence ID" value="KNE66002.1"/>
    <property type="molecule type" value="Genomic_DNA"/>
</dbReference>
<dbReference type="SUPFAM" id="SSF47576">
    <property type="entry name" value="Calponin-homology domain, CH-domain"/>
    <property type="match status" value="1"/>
</dbReference>